<feature type="domain" description="Peptidase M15A C-terminal" evidence="2">
    <location>
        <begin position="195"/>
        <end position="259"/>
    </location>
</feature>
<dbReference type="PATRIC" id="fig|1304275.5.peg.850"/>
<dbReference type="InterPro" id="IPR013230">
    <property type="entry name" value="Peptidase_M15A_C"/>
</dbReference>
<gene>
    <name evidence="3" type="ORF">C41B8_04166</name>
</gene>
<dbReference type="Gene3D" id="3.30.1380.10">
    <property type="match status" value="1"/>
</dbReference>
<proteinExistence type="predicted"/>
<keyword evidence="1" id="KW-0732">Signal</keyword>
<name>A0A084IPZ8_SALHC</name>
<dbReference type="Pfam" id="PF08291">
    <property type="entry name" value="Peptidase_M15_3"/>
    <property type="match status" value="1"/>
</dbReference>
<feature type="chain" id="PRO_5001776792" description="Peptidase M15A C-terminal domain-containing protein" evidence="1">
    <location>
        <begin position="25"/>
        <end position="322"/>
    </location>
</feature>
<evidence type="ECO:0000313" key="3">
    <source>
        <dbReference type="EMBL" id="KEZ78782.1"/>
    </source>
</evidence>
<dbReference type="AlphaFoldDB" id="A0A084IPZ8"/>
<comment type="caution">
    <text evidence="3">The sequence shown here is derived from an EMBL/GenBank/DDBJ whole genome shotgun (WGS) entry which is preliminary data.</text>
</comment>
<sequence>MRGHVALAAGALLLTGTAIVPASAAESLAAPEAATASGFKLTVDQHTIDGEVGSVIAPPGDTLQVAATATPSQAPLALHAGPGLNARPMGARHWRVDVEHTPGVHALVARDHATGARQPVNVFVPQSFDPSQRQIDGYRIGQYELTPRHGNPIYDPPTALLRIDRDDVDARLSPDFTIGQFLCHQQPQQWPKFALVRPALVAKLETILDALREKGIEADTLTVMSGYRTPQYNAAIGNTTVYSRHLYGGAADIYVDTNHDDEMDDLDGNGRIDIGDAQWLAQLVETVDATHPRFAGGLSAYPANAEHGPFVHVDVRGTAVRW</sequence>
<evidence type="ECO:0000313" key="4">
    <source>
        <dbReference type="Proteomes" id="UP000028302"/>
    </source>
</evidence>
<evidence type="ECO:0000256" key="1">
    <source>
        <dbReference type="SAM" id="SignalP"/>
    </source>
</evidence>
<dbReference type="STRING" id="1304275.C41B8_04166"/>
<organism evidence="3 4">
    <name type="scientific">Salinisphaera hydrothermalis (strain C41B8)</name>
    <dbReference type="NCBI Taxonomy" id="1304275"/>
    <lineage>
        <taxon>Bacteria</taxon>
        <taxon>Pseudomonadati</taxon>
        <taxon>Pseudomonadota</taxon>
        <taxon>Gammaproteobacteria</taxon>
        <taxon>Salinisphaerales</taxon>
        <taxon>Salinisphaeraceae</taxon>
        <taxon>Salinisphaera</taxon>
    </lineage>
</organism>
<feature type="signal peptide" evidence="1">
    <location>
        <begin position="1"/>
        <end position="24"/>
    </location>
</feature>
<dbReference type="SUPFAM" id="SSF55166">
    <property type="entry name" value="Hedgehog/DD-peptidase"/>
    <property type="match status" value="1"/>
</dbReference>
<dbReference type="RefSeq" id="WP_051883019.1">
    <property type="nucleotide sequence ID" value="NZ_APNK01000003.1"/>
</dbReference>
<dbReference type="EMBL" id="APNK01000003">
    <property type="protein sequence ID" value="KEZ78782.1"/>
    <property type="molecule type" value="Genomic_DNA"/>
</dbReference>
<accession>A0A084IPZ8</accession>
<dbReference type="Proteomes" id="UP000028302">
    <property type="component" value="Unassembled WGS sequence"/>
</dbReference>
<protein>
    <recommendedName>
        <fullName evidence="2">Peptidase M15A C-terminal domain-containing protein</fullName>
    </recommendedName>
</protein>
<dbReference type="OrthoDB" id="5242612at2"/>
<dbReference type="eggNOG" id="COG3108">
    <property type="taxonomic scope" value="Bacteria"/>
</dbReference>
<reference evidence="3 4" key="1">
    <citation type="submission" date="2013-03" db="EMBL/GenBank/DDBJ databases">
        <title>Salinisphaera hydrothermalis C41B8 Genome Sequencing.</title>
        <authorList>
            <person name="Li C."/>
            <person name="Lai Q."/>
            <person name="Shao Z."/>
        </authorList>
    </citation>
    <scope>NUCLEOTIDE SEQUENCE [LARGE SCALE GENOMIC DNA]</scope>
    <source>
        <strain evidence="3 4">C41B8</strain>
    </source>
</reference>
<evidence type="ECO:0000259" key="2">
    <source>
        <dbReference type="Pfam" id="PF08291"/>
    </source>
</evidence>
<dbReference type="InterPro" id="IPR009045">
    <property type="entry name" value="Zn_M74/Hedgehog-like"/>
</dbReference>
<keyword evidence="4" id="KW-1185">Reference proteome</keyword>